<dbReference type="EMBL" id="FOGL01000007">
    <property type="protein sequence ID" value="SER64500.1"/>
    <property type="molecule type" value="Genomic_DNA"/>
</dbReference>
<evidence type="ECO:0000256" key="1">
    <source>
        <dbReference type="SAM" id="SignalP"/>
    </source>
</evidence>
<dbReference type="AlphaFoldDB" id="A0A1H9QVP0"/>
<dbReference type="CDD" id="cd13441">
    <property type="entry name" value="CamS_repeat_1"/>
    <property type="match status" value="1"/>
</dbReference>
<evidence type="ECO:0000313" key="3">
    <source>
        <dbReference type="Proteomes" id="UP000199687"/>
    </source>
</evidence>
<dbReference type="InterPro" id="IPR011426">
    <property type="entry name" value="CamS"/>
</dbReference>
<organism evidence="2 3">
    <name type="scientific">Gracilibacillus ureilyticus</name>
    <dbReference type="NCBI Taxonomy" id="531814"/>
    <lineage>
        <taxon>Bacteria</taxon>
        <taxon>Bacillati</taxon>
        <taxon>Bacillota</taxon>
        <taxon>Bacilli</taxon>
        <taxon>Bacillales</taxon>
        <taxon>Bacillaceae</taxon>
        <taxon>Gracilibacillus</taxon>
    </lineage>
</organism>
<feature type="chain" id="PRO_5011617408" evidence="1">
    <location>
        <begin position="24"/>
        <end position="383"/>
    </location>
</feature>
<reference evidence="2 3" key="1">
    <citation type="submission" date="2016-10" db="EMBL/GenBank/DDBJ databases">
        <authorList>
            <person name="de Groot N.N."/>
        </authorList>
    </citation>
    <scope>NUCLEOTIDE SEQUENCE [LARGE SCALE GENOMIC DNA]</scope>
    <source>
        <strain evidence="2 3">CGMCC 1.7727</strain>
    </source>
</reference>
<feature type="signal peptide" evidence="1">
    <location>
        <begin position="1"/>
        <end position="23"/>
    </location>
</feature>
<dbReference type="OrthoDB" id="9795361at2"/>
<dbReference type="Gene3D" id="3.10.570.10">
    <property type="entry name" value="sex pheromone staph- cam373 precursor domain"/>
    <property type="match status" value="1"/>
</dbReference>
<keyword evidence="1" id="KW-0732">Signal</keyword>
<dbReference type="PROSITE" id="PS51257">
    <property type="entry name" value="PROKAR_LIPOPROTEIN"/>
    <property type="match status" value="1"/>
</dbReference>
<dbReference type="Proteomes" id="UP000199687">
    <property type="component" value="Unassembled WGS sequence"/>
</dbReference>
<dbReference type="CDD" id="cd13440">
    <property type="entry name" value="CamS_repeat_2"/>
    <property type="match status" value="1"/>
</dbReference>
<accession>A0A1H9QVP0</accession>
<dbReference type="STRING" id="531814.SAMN04487944_107122"/>
<proteinExistence type="predicted"/>
<dbReference type="RefSeq" id="WP_089740521.1">
    <property type="nucleotide sequence ID" value="NZ_FOGL01000007.1"/>
</dbReference>
<name>A0A1H9QVP0_9BACI</name>
<sequence>MKQGRYVLLIFILLLTACAPDFGQSPEETVIDENQDETQQETAIIPKYNLSEENYRVLIDSNLSKARGVITNQIANRVDIDELEEGLRRHSTEVYDPESYYFQEGQYLTEDILYSWLERYDEETDPLGLNPEINGTENPVEDEKANPKYLSHILEQNYLTKSEDDVMELAGISIGIAMKSVYRFQTEIGGPYYYENIPENEMMKEANELAGEIVARIRQTEGLGDVPIMLAIYREASQSSLVPGNFVAKTNIPGDSSSVGDWQELNEEYVLFPSESGQNTYPETWATIVDFEADISNYFPNYVSVIGKGFFRDGQLNNLTIDIPVSFYGKAELIGFTQYVYGLVISAFPNDFNLEINITSGDKVEALIVRDAGAEEGFVHIYN</sequence>
<gene>
    <name evidence="2" type="ORF">SAMN04487944_107122</name>
</gene>
<keyword evidence="3" id="KW-1185">Reference proteome</keyword>
<protein>
    <submittedName>
        <fullName evidence="2">Protein involved in sex pheromone biosynthesis</fullName>
    </submittedName>
</protein>
<dbReference type="Pfam" id="PF07537">
    <property type="entry name" value="CamS"/>
    <property type="match status" value="1"/>
</dbReference>
<dbReference type="PIRSF" id="PIRSF012509">
    <property type="entry name" value="CamS"/>
    <property type="match status" value="1"/>
</dbReference>
<evidence type="ECO:0000313" key="2">
    <source>
        <dbReference type="EMBL" id="SER64500.1"/>
    </source>
</evidence>